<comment type="caution">
    <text evidence="1">The sequence shown here is derived from an EMBL/GenBank/DDBJ whole genome shotgun (WGS) entry which is preliminary data.</text>
</comment>
<dbReference type="EMBL" id="QPGB01000001">
    <property type="protein sequence ID" value="RCS59243.1"/>
    <property type="molecule type" value="Genomic_DNA"/>
</dbReference>
<name>A0A368L6G3_9BURK</name>
<accession>A0A368L6G3</accession>
<dbReference type="Proteomes" id="UP000252357">
    <property type="component" value="Unassembled WGS sequence"/>
</dbReference>
<dbReference type="AlphaFoldDB" id="A0A368L6G3"/>
<sequence length="109" mass="12172">MASINNYNSTITNQVIGTQINNNQKQSINLDDLKEILEKLKVHIQESDTVNKKNALVLQQAIYDLSYEIKQAQPNHSKIEQLLAVFVNLGSLPTILENGLKKILSLSGI</sequence>
<evidence type="ECO:0000313" key="2">
    <source>
        <dbReference type="Proteomes" id="UP000252357"/>
    </source>
</evidence>
<protein>
    <submittedName>
        <fullName evidence="1">Uncharacterized protein</fullName>
    </submittedName>
</protein>
<reference evidence="1 2" key="1">
    <citation type="journal article" date="2018" name="Int. J. Syst. Evol. Microbiol.">
        <title>Parvibium lacunae gen. nov., sp. nov., a new member of the family Alcaligenaceae isolated from a freshwater pond.</title>
        <authorList>
            <person name="Chen W.M."/>
            <person name="Xie P.B."/>
            <person name="Hsu M.Y."/>
            <person name="Sheu S.Y."/>
        </authorList>
    </citation>
    <scope>NUCLEOTIDE SEQUENCE [LARGE SCALE GENOMIC DNA]</scope>
    <source>
        <strain evidence="1 2">KMB9</strain>
    </source>
</reference>
<proteinExistence type="predicted"/>
<organism evidence="1 2">
    <name type="scientific">Parvibium lacunae</name>
    <dbReference type="NCBI Taxonomy" id="1888893"/>
    <lineage>
        <taxon>Bacteria</taxon>
        <taxon>Pseudomonadati</taxon>
        <taxon>Pseudomonadota</taxon>
        <taxon>Betaproteobacteria</taxon>
        <taxon>Burkholderiales</taxon>
        <taxon>Alcaligenaceae</taxon>
        <taxon>Parvibium</taxon>
    </lineage>
</organism>
<evidence type="ECO:0000313" key="1">
    <source>
        <dbReference type="EMBL" id="RCS59243.1"/>
    </source>
</evidence>
<gene>
    <name evidence="1" type="ORF">DU000_00370</name>
</gene>
<dbReference type="RefSeq" id="WP_114401393.1">
    <property type="nucleotide sequence ID" value="NZ_QPGB01000001.1"/>
</dbReference>
<keyword evidence="2" id="KW-1185">Reference proteome</keyword>